<protein>
    <recommendedName>
        <fullName evidence="1">VOC domain-containing protein</fullName>
    </recommendedName>
</protein>
<evidence type="ECO:0000313" key="3">
    <source>
        <dbReference type="EMBL" id="MBB4775999.1"/>
    </source>
</evidence>
<reference evidence="3 4" key="3">
    <citation type="submission" date="2020-08" db="EMBL/GenBank/DDBJ databases">
        <title>Sequencing the genomes of 1000 actinobacteria strains.</title>
        <authorList>
            <person name="Klenk H.-P."/>
        </authorList>
    </citation>
    <scope>NUCLEOTIDE SEQUENCE [LARGE SCALE GENOMIC DNA]</scope>
    <source>
        <strain evidence="3 4">DSM 44772</strain>
    </source>
</reference>
<sequence>MGSTRIYHVGIVVPALEPAMAQFSAAAGVTWGRVQRFPAEFASPSGTRTYDQTFVLSMEGPPYIELLVQVPGSVWERTGLHHLGMWSDDVAGESADLEERGCAWQAALLDGTGRRAGGCYHDLPDLDVKVELVSRSASAPRLARYLAGGDYR</sequence>
<feature type="domain" description="VOC" evidence="1">
    <location>
        <begin position="5"/>
        <end position="135"/>
    </location>
</feature>
<dbReference type="RefSeq" id="WP_184885642.1">
    <property type="nucleotide sequence ID" value="NZ_BAAAHD010000032.1"/>
</dbReference>
<evidence type="ECO:0000313" key="2">
    <source>
        <dbReference type="EMBL" id="GAA0571264.1"/>
    </source>
</evidence>
<evidence type="ECO:0000313" key="5">
    <source>
        <dbReference type="Proteomes" id="UP001501427"/>
    </source>
</evidence>
<accession>A0A7W7MZF4</accession>
<dbReference type="AlphaFoldDB" id="A0A7W7MZF4"/>
<proteinExistence type="predicted"/>
<dbReference type="EMBL" id="JACHMV010000001">
    <property type="protein sequence ID" value="MBB4775999.1"/>
    <property type="molecule type" value="Genomic_DNA"/>
</dbReference>
<dbReference type="Proteomes" id="UP000549343">
    <property type="component" value="Unassembled WGS sequence"/>
</dbReference>
<name>A0A7W7MZF4_9ACTN</name>
<evidence type="ECO:0000313" key="4">
    <source>
        <dbReference type="Proteomes" id="UP000549343"/>
    </source>
</evidence>
<dbReference type="Proteomes" id="UP001501427">
    <property type="component" value="Unassembled WGS sequence"/>
</dbReference>
<gene>
    <name evidence="3" type="ORF">F4557_004417</name>
    <name evidence="2" type="ORF">GCM10009546_37530</name>
</gene>
<dbReference type="InterPro" id="IPR037523">
    <property type="entry name" value="VOC_core"/>
</dbReference>
<dbReference type="SUPFAM" id="SSF54593">
    <property type="entry name" value="Glyoxalase/Bleomycin resistance protein/Dihydroxybiphenyl dioxygenase"/>
    <property type="match status" value="1"/>
</dbReference>
<evidence type="ECO:0000259" key="1">
    <source>
        <dbReference type="PROSITE" id="PS51819"/>
    </source>
</evidence>
<dbReference type="Gene3D" id="3.10.180.10">
    <property type="entry name" value="2,3-Dihydroxybiphenyl 1,2-Dioxygenase, domain 1"/>
    <property type="match status" value="1"/>
</dbReference>
<reference evidence="2" key="1">
    <citation type="journal article" date="2014" name="Int. J. Syst. Evol. Microbiol.">
        <title>Complete genome of a new Firmicutes species belonging to the dominant human colonic microbiota ('Ruminococcus bicirculans') reveals two chromosomes and a selective capacity to utilize plant glucans.</title>
        <authorList>
            <consortium name="NISC Comparative Sequencing Program"/>
            <person name="Wegmann U."/>
            <person name="Louis P."/>
            <person name="Goesmann A."/>
            <person name="Henrissat B."/>
            <person name="Duncan S.H."/>
            <person name="Flint H.J."/>
        </authorList>
    </citation>
    <scope>NUCLEOTIDE SEQUENCE</scope>
    <source>
        <strain evidence="2">JCM 10667</strain>
    </source>
</reference>
<reference evidence="5" key="2">
    <citation type="journal article" date="2019" name="Int. J. Syst. Evol. Microbiol.">
        <title>The Global Catalogue of Microorganisms (GCM) 10K type strain sequencing project: providing services to taxonomists for standard genome sequencing and annotation.</title>
        <authorList>
            <consortium name="The Broad Institute Genomics Platform"/>
            <consortium name="The Broad Institute Genome Sequencing Center for Infectious Disease"/>
            <person name="Wu L."/>
            <person name="Ma J."/>
        </authorList>
    </citation>
    <scope>NUCLEOTIDE SEQUENCE [LARGE SCALE GENOMIC DNA]</scope>
    <source>
        <strain evidence="5">JCM 10667</strain>
    </source>
</reference>
<comment type="caution">
    <text evidence="3">The sequence shown here is derived from an EMBL/GenBank/DDBJ whole genome shotgun (WGS) entry which is preliminary data.</text>
</comment>
<dbReference type="EMBL" id="BAAAHD010000032">
    <property type="protein sequence ID" value="GAA0571264.1"/>
    <property type="molecule type" value="Genomic_DNA"/>
</dbReference>
<organism evidence="3 4">
    <name type="scientific">Actinomadura livida</name>
    <dbReference type="NCBI Taxonomy" id="79909"/>
    <lineage>
        <taxon>Bacteria</taxon>
        <taxon>Bacillati</taxon>
        <taxon>Actinomycetota</taxon>
        <taxon>Actinomycetes</taxon>
        <taxon>Streptosporangiales</taxon>
        <taxon>Thermomonosporaceae</taxon>
        <taxon>Actinomadura</taxon>
    </lineage>
</organism>
<dbReference type="Pfam" id="PF13669">
    <property type="entry name" value="Glyoxalase_4"/>
    <property type="match status" value="1"/>
</dbReference>
<dbReference type="PROSITE" id="PS51819">
    <property type="entry name" value="VOC"/>
    <property type="match status" value="1"/>
</dbReference>
<reference evidence="2" key="4">
    <citation type="submission" date="2023-12" db="EMBL/GenBank/DDBJ databases">
        <authorList>
            <person name="Sun Q."/>
            <person name="Inoue M."/>
        </authorList>
    </citation>
    <scope>NUCLEOTIDE SEQUENCE</scope>
    <source>
        <strain evidence="2">JCM 10667</strain>
    </source>
</reference>
<keyword evidence="5" id="KW-1185">Reference proteome</keyword>
<dbReference type="InterPro" id="IPR029068">
    <property type="entry name" value="Glyas_Bleomycin-R_OHBP_Dase"/>
</dbReference>